<feature type="transmembrane region" description="Helical" evidence="2">
    <location>
        <begin position="355"/>
        <end position="372"/>
    </location>
</feature>
<feature type="transmembrane region" description="Helical" evidence="2">
    <location>
        <begin position="534"/>
        <end position="553"/>
    </location>
</feature>
<feature type="transmembrane region" description="Helical" evidence="2">
    <location>
        <begin position="574"/>
        <end position="591"/>
    </location>
</feature>
<feature type="compositionally biased region" description="Low complexity" evidence="1">
    <location>
        <begin position="92"/>
        <end position="102"/>
    </location>
</feature>
<keyword evidence="2" id="KW-1133">Transmembrane helix</keyword>
<evidence type="ECO:0000313" key="3">
    <source>
        <dbReference type="EMBL" id="GID13282.1"/>
    </source>
</evidence>
<comment type="caution">
    <text evidence="3">The sequence shown here is derived from an EMBL/GenBank/DDBJ whole genome shotgun (WGS) entry which is preliminary data.</text>
</comment>
<keyword evidence="2" id="KW-0472">Membrane</keyword>
<feature type="transmembrane region" description="Helical" evidence="2">
    <location>
        <begin position="331"/>
        <end position="349"/>
    </location>
</feature>
<keyword evidence="4" id="KW-1185">Reference proteome</keyword>
<keyword evidence="2" id="KW-0812">Transmembrane</keyword>
<gene>
    <name evidence="3" type="ORF">Aru02nite_41710</name>
</gene>
<dbReference type="RefSeq" id="WP_239076827.1">
    <property type="nucleotide sequence ID" value="NZ_BAAAZM010000007.1"/>
</dbReference>
<accession>A0A8J3NDT2</accession>
<feature type="transmembrane region" description="Helical" evidence="2">
    <location>
        <begin position="489"/>
        <end position="507"/>
    </location>
</feature>
<feature type="compositionally biased region" description="Basic and acidic residues" evidence="1">
    <location>
        <begin position="65"/>
        <end position="82"/>
    </location>
</feature>
<feature type="transmembrane region" description="Helical" evidence="2">
    <location>
        <begin position="384"/>
        <end position="406"/>
    </location>
</feature>
<feature type="region of interest" description="Disordered" evidence="1">
    <location>
        <begin position="1"/>
        <end position="139"/>
    </location>
</feature>
<protein>
    <submittedName>
        <fullName evidence="3">Uncharacterized protein</fullName>
    </submittedName>
</protein>
<sequence>MTDDRTAGPASRDGDGSGPTGPARANPGLAANLTLRKAAPDQDDDAPVPGRDSETLRDGTAVRPGTDRDGGVSTPDTDRDGSVAEPTRADSTAQPATAQPATGKTDAGKVDSGKGGGGADPEGRWSRFAPVEPKQPGRGRRVGAALARFAGHEWTVVSVAGLLLAVVLTWPTMLHPASTVPQDIYDPLLQTWQVAWDGHALLTNPLHLWDSNTFYPEHDTLAYSDSLLGYAPLGMIGSGPVAALVRYNVLYVLVHALAFVGTYALCRQVGARRAAAAMAAAAFAYAPWRLAHGGHLNILSTGGIALALAMLARGHGVTLRRDAPPQRRIRWGWALGGWLVAAWQVTLGFGLGLPFAYVLGLVVVVGCVIWLVRRIRRRAGAFHVSLLVGNLVGLVVFGLTCLYMGLPYLRAVNAHPYARRGAAELAWFSPPWQGYFIAPEQSSLWGDAHAKAREALPFQPEMTLLVGMVLLAFALLGVVLSTWSVRTRVLLVAGVAVSVVLGMGTRFPGGGRYTYLLLHDHLPAWDAIRTPGRLVVWTTLLLALLAAGAVSALGDRAGEVALSRGRNPRRLGPALRVLVAVPLLLVLVEGWNRTPHPVVPPEPHELRGVAGPVLILPTDQLTDERYMYWSTDGFPTMVNGGSGFQPARQDQIRKVATAFPDQSSVAYLRDLGVRTVVVFRDGLPGTPYQDAISRPVAGLGVSVRDTGAAVVFTLH</sequence>
<evidence type="ECO:0000256" key="1">
    <source>
        <dbReference type="SAM" id="MobiDB-lite"/>
    </source>
</evidence>
<dbReference type="EMBL" id="BOMB01000023">
    <property type="protein sequence ID" value="GID13282.1"/>
    <property type="molecule type" value="Genomic_DNA"/>
</dbReference>
<dbReference type="AlphaFoldDB" id="A0A8J3NDT2"/>
<reference evidence="3" key="1">
    <citation type="submission" date="2021-01" db="EMBL/GenBank/DDBJ databases">
        <title>Whole genome shotgun sequence of Actinocatenispora rupis NBRC 107355.</title>
        <authorList>
            <person name="Komaki H."/>
            <person name="Tamura T."/>
        </authorList>
    </citation>
    <scope>NUCLEOTIDE SEQUENCE</scope>
    <source>
        <strain evidence="3">NBRC 107355</strain>
    </source>
</reference>
<feature type="transmembrane region" description="Helical" evidence="2">
    <location>
        <begin position="249"/>
        <end position="266"/>
    </location>
</feature>
<name>A0A8J3NDT2_9ACTN</name>
<feature type="transmembrane region" description="Helical" evidence="2">
    <location>
        <begin position="154"/>
        <end position="173"/>
    </location>
</feature>
<evidence type="ECO:0000313" key="4">
    <source>
        <dbReference type="Proteomes" id="UP000612808"/>
    </source>
</evidence>
<feature type="transmembrane region" description="Helical" evidence="2">
    <location>
        <begin position="296"/>
        <end position="319"/>
    </location>
</feature>
<dbReference type="Proteomes" id="UP000612808">
    <property type="component" value="Unassembled WGS sequence"/>
</dbReference>
<proteinExistence type="predicted"/>
<evidence type="ECO:0000256" key="2">
    <source>
        <dbReference type="SAM" id="Phobius"/>
    </source>
</evidence>
<feature type="transmembrane region" description="Helical" evidence="2">
    <location>
        <begin position="273"/>
        <end position="290"/>
    </location>
</feature>
<organism evidence="3 4">
    <name type="scientific">Actinocatenispora rupis</name>
    <dbReference type="NCBI Taxonomy" id="519421"/>
    <lineage>
        <taxon>Bacteria</taxon>
        <taxon>Bacillati</taxon>
        <taxon>Actinomycetota</taxon>
        <taxon>Actinomycetes</taxon>
        <taxon>Micromonosporales</taxon>
        <taxon>Micromonosporaceae</taxon>
        <taxon>Actinocatenispora</taxon>
    </lineage>
</organism>
<feature type="transmembrane region" description="Helical" evidence="2">
    <location>
        <begin position="462"/>
        <end position="482"/>
    </location>
</feature>